<accession>A0A380CQT0</accession>
<gene>
    <name evidence="1" type="ORF">NCTC11388_03863</name>
</gene>
<dbReference type="EMBL" id="UGYW01000002">
    <property type="protein sequence ID" value="SUJ25813.1"/>
    <property type="molecule type" value="Genomic_DNA"/>
</dbReference>
<evidence type="ECO:0000313" key="1">
    <source>
        <dbReference type="EMBL" id="SUJ25813.1"/>
    </source>
</evidence>
<dbReference type="AlphaFoldDB" id="A0A380CQT0"/>
<organism evidence="1 2">
    <name type="scientific">Sphingobacterium spiritivorum</name>
    <name type="common">Flavobacterium spiritivorum</name>
    <dbReference type="NCBI Taxonomy" id="258"/>
    <lineage>
        <taxon>Bacteria</taxon>
        <taxon>Pseudomonadati</taxon>
        <taxon>Bacteroidota</taxon>
        <taxon>Sphingobacteriia</taxon>
        <taxon>Sphingobacteriales</taxon>
        <taxon>Sphingobacteriaceae</taxon>
        <taxon>Sphingobacterium</taxon>
    </lineage>
</organism>
<name>A0A380CQT0_SPHSI</name>
<dbReference type="Proteomes" id="UP000254893">
    <property type="component" value="Unassembled WGS sequence"/>
</dbReference>
<reference evidence="1 2" key="1">
    <citation type="submission" date="2018-06" db="EMBL/GenBank/DDBJ databases">
        <authorList>
            <consortium name="Pathogen Informatics"/>
            <person name="Doyle S."/>
        </authorList>
    </citation>
    <scope>NUCLEOTIDE SEQUENCE [LARGE SCALE GENOMIC DNA]</scope>
    <source>
        <strain evidence="1 2">NCTC11388</strain>
    </source>
</reference>
<evidence type="ECO:0000313" key="2">
    <source>
        <dbReference type="Proteomes" id="UP000254893"/>
    </source>
</evidence>
<protein>
    <submittedName>
        <fullName evidence="1">Uncharacterized protein</fullName>
    </submittedName>
</protein>
<proteinExistence type="predicted"/>
<sequence>MAIMLIQSFNRVWIVSSFYINQEYIAVNLCVNRFDKVATCKGSCVLKERLKKEKESEQQAAKQKISDVYAFFQLTPSLQQKKVVNPDRERKFPPFTSDLLPTGKPSSIFHPPVFLA</sequence>